<dbReference type="AlphaFoldDB" id="A0A077ZFV7"/>
<feature type="region of interest" description="Disordered" evidence="1">
    <location>
        <begin position="175"/>
        <end position="199"/>
    </location>
</feature>
<name>A0A077ZFV7_TRITR</name>
<evidence type="ECO:0000313" key="3">
    <source>
        <dbReference type="Proteomes" id="UP000030665"/>
    </source>
</evidence>
<reference evidence="2" key="1">
    <citation type="submission" date="2014-01" db="EMBL/GenBank/DDBJ databases">
        <authorList>
            <person name="Aslett M."/>
        </authorList>
    </citation>
    <scope>NUCLEOTIDE SEQUENCE</scope>
</reference>
<gene>
    <name evidence="2" type="ORF">TTRE_0000583201</name>
</gene>
<keyword evidence="3" id="KW-1185">Reference proteome</keyword>
<dbReference type="Proteomes" id="UP000030665">
    <property type="component" value="Unassembled WGS sequence"/>
</dbReference>
<reference evidence="2" key="2">
    <citation type="submission" date="2014-03" db="EMBL/GenBank/DDBJ databases">
        <title>The whipworm genome and dual-species transcriptomics of an intimate host-pathogen interaction.</title>
        <authorList>
            <person name="Foth B.J."/>
            <person name="Tsai I.J."/>
            <person name="Reid A.J."/>
            <person name="Bancroft A.J."/>
            <person name="Nichol S."/>
            <person name="Tracey A."/>
            <person name="Holroyd N."/>
            <person name="Cotton J.A."/>
            <person name="Stanley E.J."/>
            <person name="Zarowiecki M."/>
            <person name="Liu J.Z."/>
            <person name="Huckvale T."/>
            <person name="Cooper P.J."/>
            <person name="Grencis R.K."/>
            <person name="Berriman M."/>
        </authorList>
    </citation>
    <scope>NUCLEOTIDE SEQUENCE [LARGE SCALE GENOMIC DNA]</scope>
</reference>
<feature type="region of interest" description="Disordered" evidence="1">
    <location>
        <begin position="239"/>
        <end position="265"/>
    </location>
</feature>
<organism evidence="2 3">
    <name type="scientific">Trichuris trichiura</name>
    <name type="common">Whipworm</name>
    <name type="synonym">Trichocephalus trichiurus</name>
    <dbReference type="NCBI Taxonomy" id="36087"/>
    <lineage>
        <taxon>Eukaryota</taxon>
        <taxon>Metazoa</taxon>
        <taxon>Ecdysozoa</taxon>
        <taxon>Nematoda</taxon>
        <taxon>Enoplea</taxon>
        <taxon>Dorylaimia</taxon>
        <taxon>Trichinellida</taxon>
        <taxon>Trichuridae</taxon>
        <taxon>Trichuris</taxon>
    </lineage>
</organism>
<proteinExistence type="predicted"/>
<dbReference type="EMBL" id="HG806176">
    <property type="protein sequence ID" value="CDW57540.1"/>
    <property type="molecule type" value="Genomic_DNA"/>
</dbReference>
<evidence type="ECO:0000313" key="2">
    <source>
        <dbReference type="EMBL" id="CDW57540.1"/>
    </source>
</evidence>
<sequence length="308" mass="34366">MAADLIHTYALHFPRPSYHKVDRTVLVIFEPFGDRTFSLCKKPSDSCPKSALYDCFLGVFSRSFPPQVVAATSKEIKWAVGKHLANVNGIPRKARIRVYSIDGTSTNHLQLVSSPIAERSRASSASVVDSLPSANNGDSTQSFGINPALDANKKIKIEVECIPSPICDEEKPQNRIQVGSRQDGRRKQQFTGGQEVWPYLGDDDRLEETRRGLEEDAEEPTCKTLRHRLVAGIGERFGRMGPRTATERPYRHKERHERSSDELGPPRPTLILRLCCNAWMVHPFHEKEGPGPETEDKNCAENACGFGG</sequence>
<accession>A0A077ZFV7</accession>
<evidence type="ECO:0000256" key="1">
    <source>
        <dbReference type="SAM" id="MobiDB-lite"/>
    </source>
</evidence>
<protein>
    <submittedName>
        <fullName evidence="2">Cytokinesis protein sepA</fullName>
    </submittedName>
</protein>